<reference evidence="3 4" key="1">
    <citation type="submission" date="2013-05" db="EMBL/GenBank/DDBJ databases">
        <title>Genome assembly of Chondromyces apiculatus DSM 436.</title>
        <authorList>
            <person name="Sharma G."/>
            <person name="Khatri I."/>
            <person name="Kaur C."/>
            <person name="Mayilraj S."/>
            <person name="Subramanian S."/>
        </authorList>
    </citation>
    <scope>NUCLEOTIDE SEQUENCE [LARGE SCALE GENOMIC DNA]</scope>
    <source>
        <strain evidence="3 4">DSM 436</strain>
    </source>
</reference>
<feature type="region of interest" description="Disordered" evidence="1">
    <location>
        <begin position="106"/>
        <end position="127"/>
    </location>
</feature>
<protein>
    <recommendedName>
        <fullName evidence="5">Lipoprotein</fullName>
    </recommendedName>
</protein>
<sequence length="127" mass="12214">MRRLATPIALLLAALALGSLASACGSEGTTPDCVNNVGADGITPAEDGCQRFAVCPEGRAADCCTVQDSPYQTGEDPSYPCWQARCLYGFGEAIDVTSICGGASPAGSGGAGGGGPGGGGPGGGDAS</sequence>
<dbReference type="EMBL" id="ASRX01000014">
    <property type="protein sequence ID" value="EYF06721.1"/>
    <property type="molecule type" value="Genomic_DNA"/>
</dbReference>
<evidence type="ECO:0008006" key="5">
    <source>
        <dbReference type="Google" id="ProtNLM"/>
    </source>
</evidence>
<dbReference type="AlphaFoldDB" id="A0A017TDP4"/>
<accession>A0A017TDP4</accession>
<evidence type="ECO:0000313" key="4">
    <source>
        <dbReference type="Proteomes" id="UP000019678"/>
    </source>
</evidence>
<dbReference type="Proteomes" id="UP000019678">
    <property type="component" value="Unassembled WGS sequence"/>
</dbReference>
<dbReference type="RefSeq" id="WP_044239049.1">
    <property type="nucleotide sequence ID" value="NZ_ASRX01000014.1"/>
</dbReference>
<feature type="compositionally biased region" description="Gly residues" evidence="1">
    <location>
        <begin position="107"/>
        <end position="127"/>
    </location>
</feature>
<keyword evidence="4" id="KW-1185">Reference proteome</keyword>
<evidence type="ECO:0000256" key="1">
    <source>
        <dbReference type="SAM" id="MobiDB-lite"/>
    </source>
</evidence>
<dbReference type="PROSITE" id="PS51257">
    <property type="entry name" value="PROKAR_LIPOPROTEIN"/>
    <property type="match status" value="1"/>
</dbReference>
<gene>
    <name evidence="3" type="ORF">CAP_1418</name>
</gene>
<evidence type="ECO:0000256" key="2">
    <source>
        <dbReference type="SAM" id="SignalP"/>
    </source>
</evidence>
<feature type="chain" id="PRO_5001496548" description="Lipoprotein" evidence="2">
    <location>
        <begin position="24"/>
        <end position="127"/>
    </location>
</feature>
<proteinExistence type="predicted"/>
<comment type="caution">
    <text evidence="3">The sequence shown here is derived from an EMBL/GenBank/DDBJ whole genome shotgun (WGS) entry which is preliminary data.</text>
</comment>
<dbReference type="OrthoDB" id="9920907at2"/>
<evidence type="ECO:0000313" key="3">
    <source>
        <dbReference type="EMBL" id="EYF06721.1"/>
    </source>
</evidence>
<organism evidence="3 4">
    <name type="scientific">Chondromyces apiculatus DSM 436</name>
    <dbReference type="NCBI Taxonomy" id="1192034"/>
    <lineage>
        <taxon>Bacteria</taxon>
        <taxon>Pseudomonadati</taxon>
        <taxon>Myxococcota</taxon>
        <taxon>Polyangia</taxon>
        <taxon>Polyangiales</taxon>
        <taxon>Polyangiaceae</taxon>
        <taxon>Chondromyces</taxon>
    </lineage>
</organism>
<feature type="signal peptide" evidence="2">
    <location>
        <begin position="1"/>
        <end position="23"/>
    </location>
</feature>
<name>A0A017TDP4_9BACT</name>
<keyword evidence="2" id="KW-0732">Signal</keyword>
<dbReference type="STRING" id="1192034.CAP_1418"/>